<evidence type="ECO:0000313" key="2">
    <source>
        <dbReference type="Proteomes" id="UP000178369"/>
    </source>
</evidence>
<proteinExistence type="predicted"/>
<accession>A0A1F5HKW2</accession>
<gene>
    <name evidence="1" type="ORF">A3F45_00470</name>
</gene>
<name>A0A1F5HKW2_9BACT</name>
<dbReference type="Proteomes" id="UP000178369">
    <property type="component" value="Unassembled WGS sequence"/>
</dbReference>
<sequence length="89" mass="9539">MSDPSDHQALMSDLVKKQMVMLGPNLVLSKARQVAGLTVAEDGTVQAISGDPQKALQDLANTFMELSGQIAQMTLNALLEKYPGVKKPD</sequence>
<dbReference type="AlphaFoldDB" id="A0A1F5HKW2"/>
<protein>
    <submittedName>
        <fullName evidence="1">Uncharacterized protein</fullName>
    </submittedName>
</protein>
<comment type="caution">
    <text evidence="1">The sequence shown here is derived from an EMBL/GenBank/DDBJ whole genome shotgun (WGS) entry which is preliminary data.</text>
</comment>
<reference evidence="1 2" key="1">
    <citation type="journal article" date="2016" name="Nat. Commun.">
        <title>Thousands of microbial genomes shed light on interconnected biogeochemical processes in an aquifer system.</title>
        <authorList>
            <person name="Anantharaman K."/>
            <person name="Brown C.T."/>
            <person name="Hug L.A."/>
            <person name="Sharon I."/>
            <person name="Castelle C.J."/>
            <person name="Probst A.J."/>
            <person name="Thomas B.C."/>
            <person name="Singh A."/>
            <person name="Wilkins M.J."/>
            <person name="Karaoz U."/>
            <person name="Brodie E.L."/>
            <person name="Williams K.H."/>
            <person name="Hubbard S.S."/>
            <person name="Banfield J.F."/>
        </authorList>
    </citation>
    <scope>NUCLEOTIDE SEQUENCE [LARGE SCALE GENOMIC DNA]</scope>
</reference>
<evidence type="ECO:0000313" key="1">
    <source>
        <dbReference type="EMBL" id="OGE04758.1"/>
    </source>
</evidence>
<organism evidence="1 2">
    <name type="scientific">Candidatus Curtissbacteria bacterium RIFCSPHIGHO2_12_FULL_41_17</name>
    <dbReference type="NCBI Taxonomy" id="1797722"/>
    <lineage>
        <taxon>Bacteria</taxon>
        <taxon>Candidatus Curtissiibacteriota</taxon>
    </lineage>
</organism>
<dbReference type="EMBL" id="MFBL01000026">
    <property type="protein sequence ID" value="OGE04758.1"/>
    <property type="molecule type" value="Genomic_DNA"/>
</dbReference>